<dbReference type="InterPro" id="IPR024747">
    <property type="entry name" value="Pyridox_Oxase-rel"/>
</dbReference>
<keyword evidence="2" id="KW-1185">Reference proteome</keyword>
<dbReference type="Gene3D" id="2.30.110.10">
    <property type="entry name" value="Electron Transport, Fmn-binding Protein, Chain A"/>
    <property type="match status" value="1"/>
</dbReference>
<dbReference type="Pfam" id="PF12900">
    <property type="entry name" value="Pyridox_ox_2"/>
    <property type="match status" value="1"/>
</dbReference>
<sequence length="176" mass="19397">MTEIAYTERVCEDSEEISRFLETQRVGILGLPADDYPYAVPVNYVYLDGSVYFHGMGSGRKVGMLEAEPKVCFTVYEEYGTVTAPMACHADTAYMSVMVFGTAHRVDDSGEAARALQALVDKLLPGYYRAPIADGLVERYRSSKDGNAVAVFRVTPDRLTAKANRADPEELFTSQA</sequence>
<dbReference type="PANTHER" id="PTHR34071">
    <property type="entry name" value="5-NITROIMIDAZOLE ANTIBIOTICS RESISTANCE PROTEIN, NIMA-FAMILY-RELATED PROTEIN-RELATED"/>
    <property type="match status" value="1"/>
</dbReference>
<evidence type="ECO:0000313" key="1">
    <source>
        <dbReference type="EMBL" id="NIH57811.1"/>
    </source>
</evidence>
<evidence type="ECO:0000313" key="2">
    <source>
        <dbReference type="Proteomes" id="UP000749311"/>
    </source>
</evidence>
<name>A0ABX0SIK4_9ACTN</name>
<comment type="caution">
    <text evidence="1">The sequence shown here is derived from an EMBL/GenBank/DDBJ whole genome shotgun (WGS) entry which is preliminary data.</text>
</comment>
<dbReference type="PANTHER" id="PTHR34071:SF2">
    <property type="entry name" value="FLAVIN-NUCLEOTIDE-BINDING PROTEIN"/>
    <property type="match status" value="1"/>
</dbReference>
<dbReference type="SUPFAM" id="SSF50475">
    <property type="entry name" value="FMN-binding split barrel"/>
    <property type="match status" value="1"/>
</dbReference>
<dbReference type="Proteomes" id="UP000749311">
    <property type="component" value="Unassembled WGS sequence"/>
</dbReference>
<evidence type="ECO:0008006" key="3">
    <source>
        <dbReference type="Google" id="ProtNLM"/>
    </source>
</evidence>
<dbReference type="EMBL" id="JAAMOZ010000001">
    <property type="protein sequence ID" value="NIH57811.1"/>
    <property type="molecule type" value="Genomic_DNA"/>
</dbReference>
<organism evidence="1 2">
    <name type="scientific">Brooklawnia cerclae</name>
    <dbReference type="NCBI Taxonomy" id="349934"/>
    <lineage>
        <taxon>Bacteria</taxon>
        <taxon>Bacillati</taxon>
        <taxon>Actinomycetota</taxon>
        <taxon>Actinomycetes</taxon>
        <taxon>Propionibacteriales</taxon>
        <taxon>Propionibacteriaceae</taxon>
        <taxon>Brooklawnia</taxon>
    </lineage>
</organism>
<dbReference type="InterPro" id="IPR012349">
    <property type="entry name" value="Split_barrel_FMN-bd"/>
</dbReference>
<proteinExistence type="predicted"/>
<reference evidence="1 2" key="1">
    <citation type="submission" date="2020-02" db="EMBL/GenBank/DDBJ databases">
        <title>Sequencing the genomes of 1000 actinobacteria strains.</title>
        <authorList>
            <person name="Klenk H.-P."/>
        </authorList>
    </citation>
    <scope>NUCLEOTIDE SEQUENCE [LARGE SCALE GENOMIC DNA]</scope>
    <source>
        <strain evidence="1 2">DSM 19609</strain>
    </source>
</reference>
<gene>
    <name evidence="1" type="ORF">FB473_002456</name>
</gene>
<dbReference type="RefSeq" id="WP_167168131.1">
    <property type="nucleotide sequence ID" value="NZ_BAAAOO010000007.1"/>
</dbReference>
<protein>
    <recommendedName>
        <fullName evidence="3">Pyridoxamine 5'-phosphate oxidase family protein</fullName>
    </recommendedName>
</protein>
<accession>A0ABX0SIK4</accession>